<dbReference type="InterPro" id="IPR035996">
    <property type="entry name" value="4pyrrol_Methylase_sf"/>
</dbReference>
<dbReference type="KEGG" id="lbc:LACBIDRAFT_317762"/>
<accession>B0E2B2</accession>
<name>B0E2B2_LACBS</name>
<dbReference type="OrthoDB" id="508204at2759"/>
<dbReference type="InParanoid" id="B0E2B2"/>
<dbReference type="HOGENOM" id="CLU_1111569_0_0_1"/>
<dbReference type="GO" id="GO:0019354">
    <property type="term" value="P:siroheme biosynthetic process"/>
    <property type="evidence" value="ECO:0007669"/>
    <property type="project" value="TreeGrafter"/>
</dbReference>
<dbReference type="PANTHER" id="PTHR45790">
    <property type="entry name" value="SIROHEME SYNTHASE-RELATED"/>
    <property type="match status" value="1"/>
</dbReference>
<feature type="region of interest" description="Disordered" evidence="1">
    <location>
        <begin position="29"/>
        <end position="56"/>
    </location>
</feature>
<evidence type="ECO:0000256" key="1">
    <source>
        <dbReference type="SAM" id="MobiDB-lite"/>
    </source>
</evidence>
<dbReference type="STRING" id="486041.B0E2B2"/>
<evidence type="ECO:0000313" key="2">
    <source>
        <dbReference type="EMBL" id="EDQ99026.1"/>
    </source>
</evidence>
<organism evidence="3">
    <name type="scientific">Laccaria bicolor (strain S238N-H82 / ATCC MYA-4686)</name>
    <name type="common">Bicoloured deceiver</name>
    <name type="synonym">Laccaria laccata var. bicolor</name>
    <dbReference type="NCBI Taxonomy" id="486041"/>
    <lineage>
        <taxon>Eukaryota</taxon>
        <taxon>Fungi</taxon>
        <taxon>Dikarya</taxon>
        <taxon>Basidiomycota</taxon>
        <taxon>Agaricomycotina</taxon>
        <taxon>Agaricomycetes</taxon>
        <taxon>Agaricomycetidae</taxon>
        <taxon>Agaricales</taxon>
        <taxon>Agaricineae</taxon>
        <taxon>Hydnangiaceae</taxon>
        <taxon>Laccaria</taxon>
    </lineage>
</organism>
<dbReference type="GeneID" id="6085981"/>
<proteinExistence type="predicted"/>
<dbReference type="Proteomes" id="UP000001194">
    <property type="component" value="Unassembled WGS sequence"/>
</dbReference>
<dbReference type="RefSeq" id="XP_001890334.1">
    <property type="nucleotide sequence ID" value="XM_001890299.1"/>
</dbReference>
<dbReference type="AlphaFoldDB" id="B0E2B2"/>
<reference evidence="2 3" key="1">
    <citation type="journal article" date="2008" name="Nature">
        <title>The genome of Laccaria bicolor provides insights into mycorrhizal symbiosis.</title>
        <authorList>
            <person name="Martin F."/>
            <person name="Aerts A."/>
            <person name="Ahren D."/>
            <person name="Brun A."/>
            <person name="Danchin E.G.J."/>
            <person name="Duchaussoy F."/>
            <person name="Gibon J."/>
            <person name="Kohler A."/>
            <person name="Lindquist E."/>
            <person name="Pereda V."/>
            <person name="Salamov A."/>
            <person name="Shapiro H.J."/>
            <person name="Wuyts J."/>
            <person name="Blaudez D."/>
            <person name="Buee M."/>
            <person name="Brokstein P."/>
            <person name="Canbaeck B."/>
            <person name="Cohen D."/>
            <person name="Courty P.E."/>
            <person name="Coutinho P.M."/>
            <person name="Delaruelle C."/>
            <person name="Detter J.C."/>
            <person name="Deveau A."/>
            <person name="DiFazio S."/>
            <person name="Duplessis S."/>
            <person name="Fraissinet-Tachet L."/>
            <person name="Lucic E."/>
            <person name="Frey-Klett P."/>
            <person name="Fourrey C."/>
            <person name="Feussner I."/>
            <person name="Gay G."/>
            <person name="Grimwood J."/>
            <person name="Hoegger P.J."/>
            <person name="Jain P."/>
            <person name="Kilaru S."/>
            <person name="Labbe J."/>
            <person name="Lin Y.C."/>
            <person name="Legue V."/>
            <person name="Le Tacon F."/>
            <person name="Marmeisse R."/>
            <person name="Melayah D."/>
            <person name="Montanini B."/>
            <person name="Muratet M."/>
            <person name="Nehls U."/>
            <person name="Niculita-Hirzel H."/>
            <person name="Oudot-Le Secq M.P."/>
            <person name="Peter M."/>
            <person name="Quesneville H."/>
            <person name="Rajashekar B."/>
            <person name="Reich M."/>
            <person name="Rouhier N."/>
            <person name="Schmutz J."/>
            <person name="Yin T."/>
            <person name="Chalot M."/>
            <person name="Henrissat B."/>
            <person name="Kuees U."/>
            <person name="Lucas S."/>
            <person name="Van de Peer Y."/>
            <person name="Podila G.K."/>
            <person name="Polle A."/>
            <person name="Pukkila P.J."/>
            <person name="Richardson P.M."/>
            <person name="Rouze P."/>
            <person name="Sanders I.R."/>
            <person name="Stajich J.E."/>
            <person name="Tunlid A."/>
            <person name="Tuskan G."/>
            <person name="Grigoriev I.V."/>
        </authorList>
    </citation>
    <scope>NUCLEOTIDE SEQUENCE [LARGE SCALE GENOMIC DNA]</scope>
    <source>
        <strain evidence="3">S238N-H82 / ATCC MYA-4686</strain>
    </source>
</reference>
<gene>
    <name evidence="2" type="ORF">LACBIDRAFT_317762</name>
</gene>
<dbReference type="GO" id="GO:0004851">
    <property type="term" value="F:uroporphyrin-III C-methyltransferase activity"/>
    <property type="evidence" value="ECO:0007669"/>
    <property type="project" value="TreeGrafter"/>
</dbReference>
<sequence length="250" mass="27488">MLGLRDVQTSHWHLSQTLSWALPSGAKELDTPLSTSSHRSLDRTTGEPTPLQEGVATNGEGCFLTSRITRESRGCSWVPQLSEYSPTIYPLGRSELKLLNPPPIHVFLELSCWALGGHSFFPLLTHHILTIHTDLALADKLVPQGVLNLRPSKTEFFIVEKFPRNAAKSQEESRRAEVVLKRSRSSIGSEEVVFSRARGFEPFLVSGISSALVGPTFGGIPLTHRGVAESVIVWGGVGAGYRCRSICWLF</sequence>
<dbReference type="SUPFAM" id="SSF53790">
    <property type="entry name" value="Tetrapyrrole methylase"/>
    <property type="match status" value="1"/>
</dbReference>
<protein>
    <submittedName>
        <fullName evidence="2">Predicted protein</fullName>
    </submittedName>
</protein>
<dbReference type="PANTHER" id="PTHR45790:SF6">
    <property type="entry name" value="UROPORPHYRINOGEN-III C-METHYLTRANSFERASE"/>
    <property type="match status" value="1"/>
</dbReference>
<evidence type="ECO:0000313" key="3">
    <source>
        <dbReference type="Proteomes" id="UP000001194"/>
    </source>
</evidence>
<dbReference type="EMBL" id="DS547177">
    <property type="protein sequence ID" value="EDQ99026.1"/>
    <property type="molecule type" value="Genomic_DNA"/>
</dbReference>
<keyword evidence="3" id="KW-1185">Reference proteome</keyword>
<dbReference type="InterPro" id="IPR050161">
    <property type="entry name" value="Siro_Cobalamin_biosynth"/>
</dbReference>